<dbReference type="AlphaFoldDB" id="A0A9Q3YVJ1"/>
<keyword evidence="1" id="KW-1277">Toxin-antitoxin system</keyword>
<reference evidence="2" key="3">
    <citation type="submission" date="2024-05" db="EMBL/GenBank/DDBJ databases">
        <title>Description of novel Chryseobacterium sp. strain C-2.</title>
        <authorList>
            <person name="Saticioglu I.B."/>
        </authorList>
    </citation>
    <scope>NUCLEOTIDE SEQUENCE</scope>
    <source>
        <strain evidence="2">C-2</strain>
    </source>
</reference>
<accession>A0A9Q3YVJ1</accession>
<dbReference type="InterPro" id="IPR035093">
    <property type="entry name" value="RelE/ParE_toxin_dom_sf"/>
</dbReference>
<dbReference type="Gene3D" id="3.30.2310.20">
    <property type="entry name" value="RelE-like"/>
    <property type="match status" value="1"/>
</dbReference>
<dbReference type="EMBL" id="JACXXP010000014">
    <property type="protein sequence ID" value="MBD3905368.1"/>
    <property type="molecule type" value="Genomic_DNA"/>
</dbReference>
<sequence>MDEIKIFWTKIAQKQRDAIFEYYNNRNKSFIYSKKLKSEIKEYSNILKQQPEIGKKITNSDFRNIFFGNYSLIYKRKLNIIYIAAFWDNRQNPEKLFEILGL</sequence>
<dbReference type="Proteomes" id="UP001107960">
    <property type="component" value="Unassembled WGS sequence"/>
</dbReference>
<dbReference type="InterPro" id="IPR007712">
    <property type="entry name" value="RelE/ParE_toxin"/>
</dbReference>
<reference evidence="4" key="2">
    <citation type="submission" date="2023-07" db="EMBL/GenBank/DDBJ databases">
        <title>Description of novel Chryseobacterium sp. strain C-2.</title>
        <authorList>
            <person name="Saticioglu I.B."/>
        </authorList>
    </citation>
    <scope>NUCLEOTIDE SEQUENCE [LARGE SCALE GENOMIC DNA]</scope>
    <source>
        <strain evidence="4">C-2</strain>
    </source>
</reference>
<dbReference type="Pfam" id="PF05016">
    <property type="entry name" value="ParE_toxin"/>
    <property type="match status" value="1"/>
</dbReference>
<name>A0A9Q3YVJ1_9FLAO</name>
<dbReference type="EMBL" id="JAJJML010000001">
    <property type="protein sequence ID" value="MCC9036907.1"/>
    <property type="molecule type" value="Genomic_DNA"/>
</dbReference>
<comment type="caution">
    <text evidence="3">The sequence shown here is derived from an EMBL/GenBank/DDBJ whole genome shotgun (WGS) entry which is preliminary data.</text>
</comment>
<evidence type="ECO:0000313" key="4">
    <source>
        <dbReference type="Proteomes" id="UP000603715"/>
    </source>
</evidence>
<dbReference type="Proteomes" id="UP000603715">
    <property type="component" value="Unassembled WGS sequence"/>
</dbReference>
<evidence type="ECO:0000313" key="3">
    <source>
        <dbReference type="EMBL" id="MCC9036907.1"/>
    </source>
</evidence>
<organism evidence="3 5">
    <name type="scientific">Chryseobacterium muglaense</name>
    <dbReference type="NCBI Taxonomy" id="2893752"/>
    <lineage>
        <taxon>Bacteria</taxon>
        <taxon>Pseudomonadati</taxon>
        <taxon>Bacteroidota</taxon>
        <taxon>Flavobacteriia</taxon>
        <taxon>Flavobacteriales</taxon>
        <taxon>Weeksellaceae</taxon>
        <taxon>Chryseobacterium group</taxon>
        <taxon>Chryseobacterium</taxon>
    </lineage>
</organism>
<proteinExistence type="predicted"/>
<protein>
    <submittedName>
        <fullName evidence="3">Type II toxin-antitoxin system RelE/ParE family toxin</fullName>
    </submittedName>
</protein>
<dbReference type="RefSeq" id="WP_191179864.1">
    <property type="nucleotide sequence ID" value="NZ_JACXXP010000014.1"/>
</dbReference>
<evidence type="ECO:0000313" key="5">
    <source>
        <dbReference type="Proteomes" id="UP001107960"/>
    </source>
</evidence>
<evidence type="ECO:0000256" key="1">
    <source>
        <dbReference type="ARBA" id="ARBA00022649"/>
    </source>
</evidence>
<reference evidence="3" key="1">
    <citation type="submission" date="2021-11" db="EMBL/GenBank/DDBJ databases">
        <title>Description of novel Chryseobacterium species.</title>
        <authorList>
            <person name="Saticioglu I.B."/>
            <person name="Ay H."/>
            <person name="Altun S."/>
            <person name="Duman M."/>
        </authorList>
    </citation>
    <scope>NUCLEOTIDE SEQUENCE</scope>
    <source>
        <strain evidence="3">C-39</strain>
    </source>
</reference>
<evidence type="ECO:0000313" key="2">
    <source>
        <dbReference type="EMBL" id="MBD3905368.1"/>
    </source>
</evidence>
<keyword evidence="4" id="KW-1185">Reference proteome</keyword>
<gene>
    <name evidence="2" type="ORF">IEW27_12320</name>
    <name evidence="3" type="ORF">LNP80_22110</name>
</gene>